<evidence type="ECO:0000313" key="3">
    <source>
        <dbReference type="Proteomes" id="UP001059950"/>
    </source>
</evidence>
<keyword evidence="1" id="KW-0472">Membrane</keyword>
<dbReference type="EMBL" id="CP073344">
    <property type="protein sequence ID" value="UTW04711.1"/>
    <property type="molecule type" value="Genomic_DNA"/>
</dbReference>
<keyword evidence="1" id="KW-1133">Transmembrane helix</keyword>
<keyword evidence="3" id="KW-1185">Reference proteome</keyword>
<name>A0ABY5GXG6_9GAMM</name>
<protein>
    <submittedName>
        <fullName evidence="2">Uncharacterized protein</fullName>
    </submittedName>
</protein>
<reference evidence="2" key="1">
    <citation type="submission" date="2021-04" db="EMBL/GenBank/DDBJ databases">
        <title>Oceanospirillales bacteria with DddD are important DMSP degraders in coastal seawater.</title>
        <authorList>
            <person name="Liu J."/>
        </authorList>
    </citation>
    <scope>NUCLEOTIDE SEQUENCE</scope>
    <source>
        <strain evidence="2">GY6</strain>
    </source>
</reference>
<evidence type="ECO:0000313" key="2">
    <source>
        <dbReference type="EMBL" id="UTW04711.1"/>
    </source>
</evidence>
<gene>
    <name evidence="2" type="ORF">KDX31_06850</name>
</gene>
<evidence type="ECO:0000256" key="1">
    <source>
        <dbReference type="SAM" id="Phobius"/>
    </source>
</evidence>
<keyword evidence="1" id="KW-0812">Transmembrane</keyword>
<feature type="transmembrane region" description="Helical" evidence="1">
    <location>
        <begin position="21"/>
        <end position="52"/>
    </location>
</feature>
<dbReference type="Proteomes" id="UP001059950">
    <property type="component" value="Chromosome"/>
</dbReference>
<proteinExistence type="predicted"/>
<organism evidence="2 3">
    <name type="scientific">Amphritea atlantica</name>
    <dbReference type="NCBI Taxonomy" id="355243"/>
    <lineage>
        <taxon>Bacteria</taxon>
        <taxon>Pseudomonadati</taxon>
        <taxon>Pseudomonadota</taxon>
        <taxon>Gammaproteobacteria</taxon>
        <taxon>Oceanospirillales</taxon>
        <taxon>Oceanospirillaceae</taxon>
        <taxon>Amphritea</taxon>
    </lineage>
</organism>
<accession>A0ABY5GXG6</accession>
<sequence>MKQASRFMPRYKPGKANKPALFAFLAIALAVVIYQPWFLAVIAGIAALVIVWSAIDQPKVERHFIELCKERDGLSICEFAREFDPKVVDTWVIRAVYEQVQAALPTKQSVPIKASDTLFDVLKLDEDDLDLDLVEEIAQRTGRSLDGHKNNPYYGKITTPQKLVLFFNHQARANANAT</sequence>